<dbReference type="Gene3D" id="1.10.260.40">
    <property type="entry name" value="lambda repressor-like DNA-binding domains"/>
    <property type="match status" value="1"/>
</dbReference>
<sequence>MDIGVAFGKVLRQKRRDAGLTQEQLAHEADVQRNYVSLIERGIHHPTIAVVFKLAHALRCPPSVLISDLEKAVSDTPESN</sequence>
<dbReference type="GO" id="GO:0003677">
    <property type="term" value="F:DNA binding"/>
    <property type="evidence" value="ECO:0007669"/>
    <property type="project" value="UniProtKB-KW"/>
</dbReference>
<dbReference type="GO" id="GO:0003700">
    <property type="term" value="F:DNA-binding transcription factor activity"/>
    <property type="evidence" value="ECO:0007669"/>
    <property type="project" value="TreeGrafter"/>
</dbReference>
<feature type="domain" description="HTH cro/C1-type" evidence="2">
    <location>
        <begin position="11"/>
        <end position="65"/>
    </location>
</feature>
<dbReference type="Pfam" id="PF01381">
    <property type="entry name" value="HTH_3"/>
    <property type="match status" value="1"/>
</dbReference>
<dbReference type="AlphaFoldDB" id="A0A2L1JB26"/>
<keyword evidence="1" id="KW-0238">DNA-binding</keyword>
<dbReference type="PANTHER" id="PTHR46797">
    <property type="entry name" value="HTH-TYPE TRANSCRIPTIONAL REGULATOR"/>
    <property type="match status" value="1"/>
</dbReference>
<dbReference type="PANTHER" id="PTHR46797:SF1">
    <property type="entry name" value="METHYLPHOSPHONATE SYNTHASE"/>
    <property type="match status" value="1"/>
</dbReference>
<dbReference type="SMART" id="SM00530">
    <property type="entry name" value="HTH_XRE"/>
    <property type="match status" value="1"/>
</dbReference>
<dbReference type="RefSeq" id="WP_104994793.1">
    <property type="nucleotide sequence ID" value="NZ_CP025494.1"/>
</dbReference>
<evidence type="ECO:0000259" key="2">
    <source>
        <dbReference type="PROSITE" id="PS50943"/>
    </source>
</evidence>
<accession>A0A2L1JB26</accession>
<reference evidence="3 4" key="1">
    <citation type="submission" date="2017-12" db="EMBL/GenBank/DDBJ databases">
        <title>Genome sequence of Pseudomonas palleroniana MAB3.</title>
        <authorList>
            <person name="Nascimento F.X."/>
        </authorList>
    </citation>
    <scope>NUCLEOTIDE SEQUENCE [LARGE SCALE GENOMIC DNA]</scope>
    <source>
        <strain evidence="3 4">MAB3</strain>
    </source>
</reference>
<dbReference type="SUPFAM" id="SSF47413">
    <property type="entry name" value="lambda repressor-like DNA-binding domains"/>
    <property type="match status" value="1"/>
</dbReference>
<evidence type="ECO:0000313" key="3">
    <source>
        <dbReference type="EMBL" id="AVE05692.1"/>
    </source>
</evidence>
<dbReference type="InterPro" id="IPR010982">
    <property type="entry name" value="Lambda_DNA-bd_dom_sf"/>
</dbReference>
<dbReference type="Proteomes" id="UP000237830">
    <property type="component" value="Chromosome"/>
</dbReference>
<dbReference type="GO" id="GO:0005829">
    <property type="term" value="C:cytosol"/>
    <property type="evidence" value="ECO:0007669"/>
    <property type="project" value="TreeGrafter"/>
</dbReference>
<evidence type="ECO:0000313" key="4">
    <source>
        <dbReference type="Proteomes" id="UP000237830"/>
    </source>
</evidence>
<dbReference type="InterPro" id="IPR050807">
    <property type="entry name" value="TransReg_Diox_bact_type"/>
</dbReference>
<evidence type="ECO:0000256" key="1">
    <source>
        <dbReference type="ARBA" id="ARBA00023125"/>
    </source>
</evidence>
<dbReference type="CDD" id="cd00093">
    <property type="entry name" value="HTH_XRE"/>
    <property type="match status" value="1"/>
</dbReference>
<dbReference type="PROSITE" id="PS50943">
    <property type="entry name" value="HTH_CROC1"/>
    <property type="match status" value="1"/>
</dbReference>
<dbReference type="EMBL" id="CP025494">
    <property type="protein sequence ID" value="AVE05692.1"/>
    <property type="molecule type" value="Genomic_DNA"/>
</dbReference>
<name>A0A2L1JB26_9PSED</name>
<organism evidence="3 4">
    <name type="scientific">Pseudomonas palleroniana</name>
    <dbReference type="NCBI Taxonomy" id="191390"/>
    <lineage>
        <taxon>Bacteria</taxon>
        <taxon>Pseudomonadati</taxon>
        <taxon>Pseudomonadota</taxon>
        <taxon>Gammaproteobacteria</taxon>
        <taxon>Pseudomonadales</taxon>
        <taxon>Pseudomonadaceae</taxon>
        <taxon>Pseudomonas</taxon>
    </lineage>
</organism>
<protein>
    <submittedName>
        <fullName evidence="3">XRE family transcriptional regulator</fullName>
    </submittedName>
</protein>
<dbReference type="InterPro" id="IPR001387">
    <property type="entry name" value="Cro/C1-type_HTH"/>
</dbReference>
<gene>
    <name evidence="3" type="ORF">CYL20_14455</name>
</gene>
<proteinExistence type="predicted"/>